<dbReference type="RefSeq" id="WP_005813287.1">
    <property type="nucleotide sequence ID" value="NZ_CAXSVT010000001.1"/>
</dbReference>
<sequence>MGIHYKWEIDIESIISAPLIAVFKVNSAMLTAQVKFLLDTCFKEENGTIHPVMVKMSFIKSSIDISKDLSDKDCFQKTTLDGQERMNRRVL</sequence>
<gene>
    <name evidence="1" type="ORF">NXW39_07015</name>
</gene>
<organism evidence="1 2">
    <name type="scientific">Bacteroides fragilis</name>
    <dbReference type="NCBI Taxonomy" id="817"/>
    <lineage>
        <taxon>Bacteria</taxon>
        <taxon>Pseudomonadati</taxon>
        <taxon>Bacteroidota</taxon>
        <taxon>Bacteroidia</taxon>
        <taxon>Bacteroidales</taxon>
        <taxon>Bacteroidaceae</taxon>
        <taxon>Bacteroides</taxon>
    </lineage>
</organism>
<dbReference type="AlphaFoldDB" id="A0A9X9IQ90"/>
<name>A0A9X9IQ90_BACFG</name>
<evidence type="ECO:0000313" key="1">
    <source>
        <dbReference type="EMBL" id="UVO91315.1"/>
    </source>
</evidence>
<dbReference type="EMBL" id="CP103070">
    <property type="protein sequence ID" value="UVO91315.1"/>
    <property type="molecule type" value="Genomic_DNA"/>
</dbReference>
<protein>
    <submittedName>
        <fullName evidence="1">Uncharacterized protein</fullName>
    </submittedName>
</protein>
<proteinExistence type="predicted"/>
<dbReference type="Proteomes" id="UP001058403">
    <property type="component" value="Chromosome"/>
</dbReference>
<reference evidence="1" key="1">
    <citation type="submission" date="2022-08" db="EMBL/GenBank/DDBJ databases">
        <title>Genome Sequencing of Bacteroides fragilis Group Isolates with Nanopore Technology.</title>
        <authorList>
            <person name="Tisza M.J."/>
            <person name="Smith D."/>
            <person name="Dekker J.P."/>
        </authorList>
    </citation>
    <scope>NUCLEOTIDE SEQUENCE</scope>
    <source>
        <strain evidence="1">BFG-49</strain>
    </source>
</reference>
<evidence type="ECO:0000313" key="2">
    <source>
        <dbReference type="Proteomes" id="UP001058403"/>
    </source>
</evidence>
<accession>A0A9X9IQ90</accession>